<evidence type="ECO:0000313" key="4">
    <source>
        <dbReference type="Proteomes" id="UP001151760"/>
    </source>
</evidence>
<feature type="compositionally biased region" description="Basic and acidic residues" evidence="2">
    <location>
        <begin position="218"/>
        <end position="230"/>
    </location>
</feature>
<keyword evidence="4" id="KW-1185">Reference proteome</keyword>
<evidence type="ECO:0000256" key="1">
    <source>
        <dbReference type="SAM" id="Coils"/>
    </source>
</evidence>
<comment type="caution">
    <text evidence="3">The sequence shown here is derived from an EMBL/GenBank/DDBJ whole genome shotgun (WGS) entry which is preliminary data.</text>
</comment>
<protein>
    <submittedName>
        <fullName evidence="3">Uncharacterized protein</fullName>
    </submittedName>
</protein>
<feature type="region of interest" description="Disordered" evidence="2">
    <location>
        <begin position="218"/>
        <end position="238"/>
    </location>
</feature>
<reference evidence="3" key="1">
    <citation type="journal article" date="2022" name="Int. J. Mol. Sci.">
        <title>Draft Genome of Tanacetum Coccineum: Genomic Comparison of Closely Related Tanacetum-Family Plants.</title>
        <authorList>
            <person name="Yamashiro T."/>
            <person name="Shiraishi A."/>
            <person name="Nakayama K."/>
            <person name="Satake H."/>
        </authorList>
    </citation>
    <scope>NUCLEOTIDE SEQUENCE</scope>
</reference>
<name>A0ABQ5EW99_9ASTR</name>
<keyword evidence="1" id="KW-0175">Coiled coil</keyword>
<sequence length="487" mass="55820">MSSRPPSDATGANDLQNQYPLPEAIEHPLLQKFITTQAYYNGFQNKSRQRKSAGAQELRHKTKYSSSALKRLDVEAPWMSFYFVVFVLVRNIFEKSSYDIFFYSENSTVNKLIPSAIEMNKLWWRSSLDYFKKVNRSIPVLRSATKGSSVHTRVRTEVRHEVHVRTEVSRVHSKEEVHVPAVEKKDIQERDELLKTVKEQKQMILDLQLRLNSVEEKLKPGPSDVDHLDKTGNLSKNAPDCGLDQQSMGGVSQCMNVDEPYKNWNDVSDNFHADGLDHKSVEGVSQCTGLNDEYESVAVDGLISLRSWDFVDSPQVKVKIMKKLVIPIIVQDDVNVNSVVKEEIVKDHVNVDSLVKEEIVKVHVNVYSLVKEDIEKYDVNVDSLVKEDIEKDDVYVDSFVKEDIEKDDVQFDSVVKDAEQIENETLPCQKFLGKAYLSLYIQPPSTEVKCRKRHREIKFETDVTRSLTAPKRTMSLPKEVNALLGWK</sequence>
<evidence type="ECO:0000256" key="2">
    <source>
        <dbReference type="SAM" id="MobiDB-lite"/>
    </source>
</evidence>
<reference evidence="3" key="2">
    <citation type="submission" date="2022-01" db="EMBL/GenBank/DDBJ databases">
        <authorList>
            <person name="Yamashiro T."/>
            <person name="Shiraishi A."/>
            <person name="Satake H."/>
            <person name="Nakayama K."/>
        </authorList>
    </citation>
    <scope>NUCLEOTIDE SEQUENCE</scope>
</reference>
<evidence type="ECO:0000313" key="3">
    <source>
        <dbReference type="EMBL" id="GJT54930.1"/>
    </source>
</evidence>
<dbReference type="EMBL" id="BQNB010016715">
    <property type="protein sequence ID" value="GJT54930.1"/>
    <property type="molecule type" value="Genomic_DNA"/>
</dbReference>
<proteinExistence type="predicted"/>
<organism evidence="3 4">
    <name type="scientific">Tanacetum coccineum</name>
    <dbReference type="NCBI Taxonomy" id="301880"/>
    <lineage>
        <taxon>Eukaryota</taxon>
        <taxon>Viridiplantae</taxon>
        <taxon>Streptophyta</taxon>
        <taxon>Embryophyta</taxon>
        <taxon>Tracheophyta</taxon>
        <taxon>Spermatophyta</taxon>
        <taxon>Magnoliopsida</taxon>
        <taxon>eudicotyledons</taxon>
        <taxon>Gunneridae</taxon>
        <taxon>Pentapetalae</taxon>
        <taxon>asterids</taxon>
        <taxon>campanulids</taxon>
        <taxon>Asterales</taxon>
        <taxon>Asteraceae</taxon>
        <taxon>Asteroideae</taxon>
        <taxon>Anthemideae</taxon>
        <taxon>Anthemidinae</taxon>
        <taxon>Tanacetum</taxon>
    </lineage>
</organism>
<gene>
    <name evidence="3" type="ORF">Tco_0989984</name>
</gene>
<dbReference type="Proteomes" id="UP001151760">
    <property type="component" value="Unassembled WGS sequence"/>
</dbReference>
<feature type="coiled-coil region" evidence="1">
    <location>
        <begin position="190"/>
        <end position="217"/>
    </location>
</feature>
<accession>A0ABQ5EW99</accession>